<dbReference type="CDD" id="cd03801">
    <property type="entry name" value="GT4_PimA-like"/>
    <property type="match status" value="1"/>
</dbReference>
<evidence type="ECO:0008006" key="4">
    <source>
        <dbReference type="Google" id="ProtNLM"/>
    </source>
</evidence>
<feature type="domain" description="Glycosyltransferase subfamily 4-like N-terminal" evidence="2">
    <location>
        <begin position="14"/>
        <end position="208"/>
    </location>
</feature>
<dbReference type="Gene3D" id="3.40.50.2000">
    <property type="entry name" value="Glycogen Phosphorylase B"/>
    <property type="match status" value="2"/>
</dbReference>
<evidence type="ECO:0000259" key="2">
    <source>
        <dbReference type="Pfam" id="PF13439"/>
    </source>
</evidence>
<evidence type="ECO:0000313" key="3">
    <source>
        <dbReference type="EMBL" id="KKK58946.1"/>
    </source>
</evidence>
<dbReference type="InterPro" id="IPR001296">
    <property type="entry name" value="Glyco_trans_1"/>
</dbReference>
<dbReference type="PANTHER" id="PTHR45947:SF3">
    <property type="entry name" value="SULFOQUINOVOSYL TRANSFERASE SQD2"/>
    <property type="match status" value="1"/>
</dbReference>
<dbReference type="EMBL" id="LAZR01063725">
    <property type="protein sequence ID" value="KKK58946.1"/>
    <property type="molecule type" value="Genomic_DNA"/>
</dbReference>
<feature type="domain" description="Glycosyl transferase family 1" evidence="1">
    <location>
        <begin position="221"/>
        <end position="326"/>
    </location>
</feature>
<dbReference type="InterPro" id="IPR028098">
    <property type="entry name" value="Glyco_trans_4-like_N"/>
</dbReference>
<feature type="non-terminal residue" evidence="3">
    <location>
        <position position="326"/>
    </location>
</feature>
<organism evidence="3">
    <name type="scientific">marine sediment metagenome</name>
    <dbReference type="NCBI Taxonomy" id="412755"/>
    <lineage>
        <taxon>unclassified sequences</taxon>
        <taxon>metagenomes</taxon>
        <taxon>ecological metagenomes</taxon>
    </lineage>
</organism>
<dbReference type="PANTHER" id="PTHR45947">
    <property type="entry name" value="SULFOQUINOVOSYL TRANSFERASE SQD2"/>
    <property type="match status" value="1"/>
</dbReference>
<dbReference type="Pfam" id="PF00534">
    <property type="entry name" value="Glycos_transf_1"/>
    <property type="match status" value="1"/>
</dbReference>
<dbReference type="GO" id="GO:0016758">
    <property type="term" value="F:hexosyltransferase activity"/>
    <property type="evidence" value="ECO:0007669"/>
    <property type="project" value="TreeGrafter"/>
</dbReference>
<name>A0A0F8ZG20_9ZZZZ</name>
<gene>
    <name evidence="3" type="ORF">LCGC14_3039320</name>
</gene>
<dbReference type="AlphaFoldDB" id="A0A0F8ZG20"/>
<dbReference type="Pfam" id="PF13439">
    <property type="entry name" value="Glyco_transf_4"/>
    <property type="match status" value="1"/>
</dbReference>
<dbReference type="InterPro" id="IPR050194">
    <property type="entry name" value="Glycosyltransferase_grp1"/>
</dbReference>
<protein>
    <recommendedName>
        <fullName evidence="4">Glycosyl transferase family 1 domain-containing protein</fullName>
    </recommendedName>
</protein>
<reference evidence="3" key="1">
    <citation type="journal article" date="2015" name="Nature">
        <title>Complex archaea that bridge the gap between prokaryotes and eukaryotes.</title>
        <authorList>
            <person name="Spang A."/>
            <person name="Saw J.H."/>
            <person name="Jorgensen S.L."/>
            <person name="Zaremba-Niedzwiedzka K."/>
            <person name="Martijn J."/>
            <person name="Lind A.E."/>
            <person name="van Eijk R."/>
            <person name="Schleper C."/>
            <person name="Guy L."/>
            <person name="Ettema T.J."/>
        </authorList>
    </citation>
    <scope>NUCLEOTIDE SEQUENCE</scope>
</reference>
<sequence>MKIAHFVQGYQPAIGGTEYLIQRVSEELVQEYGDDVTVYTTNAYNCEAFNNRGTALMEPGQEVINKVKVHRYKVFNQLSWFLNVAQAASWRLHLPRNDLVRTLYSGPILPGLIAKLGDIEADVIAASSFPLMHMHYASIAAQKSGAALVLHGGLHPQDTWGFDRKIIYRLINEADAYIANTTYERDFLMGKGIDGKKIHVVGVGTDPEKFEQTNGSELRRRYKLGNYPVITFVGQQGGHKGIDTLLKAMPLVWRQAPDTRVIIAGSRTNYSAVLDRIIAGFLPGQRERVIAIQDFREEEKAQIIAAGDIFVSPSGFESFGITYLEA</sequence>
<comment type="caution">
    <text evidence="3">The sequence shown here is derived from an EMBL/GenBank/DDBJ whole genome shotgun (WGS) entry which is preliminary data.</text>
</comment>
<proteinExistence type="predicted"/>
<accession>A0A0F8ZG20</accession>
<dbReference type="SUPFAM" id="SSF53756">
    <property type="entry name" value="UDP-Glycosyltransferase/glycogen phosphorylase"/>
    <property type="match status" value="1"/>
</dbReference>
<evidence type="ECO:0000259" key="1">
    <source>
        <dbReference type="Pfam" id="PF00534"/>
    </source>
</evidence>